<organism evidence="2 3">
    <name type="scientific">Biomphalaria glabrata</name>
    <name type="common">Bloodfluke planorb</name>
    <name type="synonym">Freshwater snail</name>
    <dbReference type="NCBI Taxonomy" id="6526"/>
    <lineage>
        <taxon>Eukaryota</taxon>
        <taxon>Metazoa</taxon>
        <taxon>Spiralia</taxon>
        <taxon>Lophotrochozoa</taxon>
        <taxon>Mollusca</taxon>
        <taxon>Gastropoda</taxon>
        <taxon>Heterobranchia</taxon>
        <taxon>Euthyneura</taxon>
        <taxon>Panpulmonata</taxon>
        <taxon>Hygrophila</taxon>
        <taxon>Lymnaeoidea</taxon>
        <taxon>Planorbidae</taxon>
        <taxon>Biomphalaria</taxon>
    </lineage>
</organism>
<evidence type="ECO:0000313" key="3">
    <source>
        <dbReference type="RefSeq" id="XP_055897984.1"/>
    </source>
</evidence>
<keyword evidence="1" id="KW-0732">Signal</keyword>
<dbReference type="AlphaFoldDB" id="A0A9W3BEY4"/>
<feature type="signal peptide" evidence="1">
    <location>
        <begin position="1"/>
        <end position="19"/>
    </location>
</feature>
<name>A0A9W3BEY4_BIOGL</name>
<dbReference type="GeneID" id="106059358"/>
<dbReference type="Proteomes" id="UP001165740">
    <property type="component" value="Chromosome 9"/>
</dbReference>
<dbReference type="OrthoDB" id="10321104at2759"/>
<feature type="chain" id="PRO_5040878118" evidence="1">
    <location>
        <begin position="20"/>
        <end position="205"/>
    </location>
</feature>
<accession>A0A9W3BEY4</accession>
<dbReference type="RefSeq" id="XP_055897984.1">
    <property type="nucleotide sequence ID" value="XM_056042009.1"/>
</dbReference>
<sequence length="205" mass="23902">MYGLVCFLLIVFAWVESSADPGNDAKRIASVMAYRYRAESNDSEVKYIALQHIEDNKYFLPQEIPMLYSQYLSADKVNQSILVLKKQKANSYGVTEYMMVDEWKSILYLDSTSAESYNDIRGVNLKYSEKCESSILDNQDKSYHSSNWKSCTDPYKKMMFTLNCSHVTIQVGETENATFHEYKRDLKYGSMFLPSMFRIKKFVFK</sequence>
<evidence type="ECO:0000256" key="1">
    <source>
        <dbReference type="SAM" id="SignalP"/>
    </source>
</evidence>
<proteinExistence type="predicted"/>
<protein>
    <submittedName>
        <fullName evidence="3">Uncharacterized protein LOC106059358 isoform X1</fullName>
    </submittedName>
</protein>
<gene>
    <name evidence="3" type="primary">LOC106059358</name>
</gene>
<reference evidence="3" key="1">
    <citation type="submission" date="2025-08" db="UniProtKB">
        <authorList>
            <consortium name="RefSeq"/>
        </authorList>
    </citation>
    <scope>IDENTIFICATION</scope>
</reference>
<keyword evidence="2" id="KW-1185">Reference proteome</keyword>
<evidence type="ECO:0000313" key="2">
    <source>
        <dbReference type="Proteomes" id="UP001165740"/>
    </source>
</evidence>